<feature type="non-terminal residue" evidence="10">
    <location>
        <position position="1"/>
    </location>
</feature>
<dbReference type="Gene3D" id="3.30.50.10">
    <property type="entry name" value="Erythroid Transcription Factor GATA-1, subunit A"/>
    <property type="match status" value="1"/>
</dbReference>
<dbReference type="Proteomes" id="UP001328107">
    <property type="component" value="Unassembled WGS sequence"/>
</dbReference>
<dbReference type="SMART" id="SM00399">
    <property type="entry name" value="ZnF_C4"/>
    <property type="match status" value="1"/>
</dbReference>
<evidence type="ECO:0000256" key="8">
    <source>
        <dbReference type="ARBA" id="ARBA00023242"/>
    </source>
</evidence>
<organism evidence="10 11">
    <name type="scientific">Pristionchus mayeri</name>
    <dbReference type="NCBI Taxonomy" id="1317129"/>
    <lineage>
        <taxon>Eukaryota</taxon>
        <taxon>Metazoa</taxon>
        <taxon>Ecdysozoa</taxon>
        <taxon>Nematoda</taxon>
        <taxon>Chromadorea</taxon>
        <taxon>Rhabditida</taxon>
        <taxon>Rhabditina</taxon>
        <taxon>Diplogasteromorpha</taxon>
        <taxon>Diplogasteroidea</taxon>
        <taxon>Neodiplogasteridae</taxon>
        <taxon>Pristionchus</taxon>
    </lineage>
</organism>
<evidence type="ECO:0000313" key="10">
    <source>
        <dbReference type="EMBL" id="GMR57101.1"/>
    </source>
</evidence>
<feature type="non-terminal residue" evidence="10">
    <location>
        <position position="295"/>
    </location>
</feature>
<keyword evidence="2" id="KW-0863">Zinc-finger</keyword>
<keyword evidence="1" id="KW-0479">Metal-binding</keyword>
<dbReference type="InterPro" id="IPR013088">
    <property type="entry name" value="Znf_NHR/GATA"/>
</dbReference>
<keyword evidence="8" id="KW-0539">Nucleus</keyword>
<evidence type="ECO:0000256" key="7">
    <source>
        <dbReference type="ARBA" id="ARBA00023170"/>
    </source>
</evidence>
<dbReference type="AlphaFoldDB" id="A0AAN5D649"/>
<keyword evidence="3" id="KW-0862">Zinc</keyword>
<dbReference type="GO" id="GO:0003700">
    <property type="term" value="F:DNA-binding transcription factor activity"/>
    <property type="evidence" value="ECO:0007669"/>
    <property type="project" value="InterPro"/>
</dbReference>
<keyword evidence="4" id="KW-0805">Transcription regulation</keyword>
<evidence type="ECO:0000259" key="9">
    <source>
        <dbReference type="PROSITE" id="PS51030"/>
    </source>
</evidence>
<evidence type="ECO:0000313" key="11">
    <source>
        <dbReference type="Proteomes" id="UP001328107"/>
    </source>
</evidence>
<gene>
    <name evidence="10" type="ORF">PMAYCL1PPCAC_27296</name>
</gene>
<evidence type="ECO:0000256" key="2">
    <source>
        <dbReference type="ARBA" id="ARBA00022771"/>
    </source>
</evidence>
<comment type="caution">
    <text evidence="10">The sequence shown here is derived from an EMBL/GenBank/DDBJ whole genome shotgun (WGS) entry which is preliminary data.</text>
</comment>
<dbReference type="GO" id="GO:0043565">
    <property type="term" value="F:sequence-specific DNA binding"/>
    <property type="evidence" value="ECO:0007669"/>
    <property type="project" value="InterPro"/>
</dbReference>
<protein>
    <recommendedName>
        <fullName evidence="9">Nuclear receptor domain-containing protein</fullName>
    </recommendedName>
</protein>
<keyword evidence="5" id="KW-0238">DNA-binding</keyword>
<dbReference type="InterPro" id="IPR001628">
    <property type="entry name" value="Znf_hrmn_rcpt"/>
</dbReference>
<reference evidence="11" key="1">
    <citation type="submission" date="2022-10" db="EMBL/GenBank/DDBJ databases">
        <title>Genome assembly of Pristionchus species.</title>
        <authorList>
            <person name="Yoshida K."/>
            <person name="Sommer R.J."/>
        </authorList>
    </citation>
    <scope>NUCLEOTIDE SEQUENCE [LARGE SCALE GENOMIC DNA]</scope>
    <source>
        <strain evidence="11">RS5460</strain>
    </source>
</reference>
<feature type="domain" description="Nuclear receptor" evidence="9">
    <location>
        <begin position="18"/>
        <end position="94"/>
    </location>
</feature>
<keyword evidence="11" id="KW-1185">Reference proteome</keyword>
<name>A0AAN5D649_9BILA</name>
<dbReference type="PROSITE" id="PS51030">
    <property type="entry name" value="NUCLEAR_REC_DBD_2"/>
    <property type="match status" value="1"/>
</dbReference>
<dbReference type="Pfam" id="PF00105">
    <property type="entry name" value="zf-C4"/>
    <property type="match status" value="1"/>
</dbReference>
<dbReference type="GO" id="GO:0005634">
    <property type="term" value="C:nucleus"/>
    <property type="evidence" value="ECO:0007669"/>
    <property type="project" value="TreeGrafter"/>
</dbReference>
<evidence type="ECO:0000256" key="3">
    <source>
        <dbReference type="ARBA" id="ARBA00022833"/>
    </source>
</evidence>
<dbReference type="SUPFAM" id="SSF57716">
    <property type="entry name" value="Glucocorticoid receptor-like (DNA-binding domain)"/>
    <property type="match status" value="1"/>
</dbReference>
<keyword evidence="6" id="KW-0804">Transcription</keyword>
<dbReference type="PANTHER" id="PTHR46011:SF6">
    <property type="entry name" value="HIGH ZINC ACTIVATED NUCLEAR RECEPTOR PROTEIN"/>
    <property type="match status" value="1"/>
</dbReference>
<dbReference type="PANTHER" id="PTHR46011">
    <property type="entry name" value="NUCLEAR HORMONE RECEPTOR FAMILY MEMBER NHR-86-RELATED"/>
    <property type="match status" value="1"/>
</dbReference>
<dbReference type="EMBL" id="BTRK01000006">
    <property type="protein sequence ID" value="GMR57101.1"/>
    <property type="molecule type" value="Genomic_DNA"/>
</dbReference>
<proteinExistence type="predicted"/>
<accession>A0AAN5D649</accession>
<keyword evidence="7" id="KW-0675">Receptor</keyword>
<evidence type="ECO:0000256" key="4">
    <source>
        <dbReference type="ARBA" id="ARBA00023015"/>
    </source>
</evidence>
<sequence>PLCSSQHPCPVMSNENHPITCRVCSTPNTSLHFGIEACRACAAFFKRATLLEKKYPCRAGDRKCDVARAGQLACRGCRFDKCKAVGLVYTGPLRKHSKEQKRVIEAVPADLDVPSTSAGSLLGRIGEEYEKSYRIREARELEILRQIPNNRRVPNFMQEVYTGTVDLLIHAVTLIVEQMWPFYRSVFPSLSELPMNEQAALYRSHLPHFLQIETYFRTMQIWGVYDKYIMVSASACLDIDAPNDWVPVDLEVANRSTMLATMESHVHEQVARLAPIFEKARLVDKELHALIALSL</sequence>
<evidence type="ECO:0000256" key="1">
    <source>
        <dbReference type="ARBA" id="ARBA00022723"/>
    </source>
</evidence>
<evidence type="ECO:0000256" key="5">
    <source>
        <dbReference type="ARBA" id="ARBA00023125"/>
    </source>
</evidence>
<evidence type="ECO:0000256" key="6">
    <source>
        <dbReference type="ARBA" id="ARBA00023163"/>
    </source>
</evidence>
<dbReference type="PROSITE" id="PS00031">
    <property type="entry name" value="NUCLEAR_REC_DBD_1"/>
    <property type="match status" value="1"/>
</dbReference>
<dbReference type="PRINTS" id="PR00047">
    <property type="entry name" value="STROIDFINGER"/>
</dbReference>
<dbReference type="GO" id="GO:0008270">
    <property type="term" value="F:zinc ion binding"/>
    <property type="evidence" value="ECO:0007669"/>
    <property type="project" value="UniProtKB-KW"/>
</dbReference>